<gene>
    <name evidence="3" type="ORF">MNBD_NITROSPIRAE03-1157</name>
</gene>
<evidence type="ECO:0000313" key="3">
    <source>
        <dbReference type="EMBL" id="VAX30478.1"/>
    </source>
</evidence>
<evidence type="ECO:0000256" key="2">
    <source>
        <dbReference type="ARBA" id="ARBA00022803"/>
    </source>
</evidence>
<dbReference type="InterPro" id="IPR019734">
    <property type="entry name" value="TPR_rpt"/>
</dbReference>
<name>A0A3B1D399_9ZZZZ</name>
<dbReference type="PANTHER" id="PTHR45586">
    <property type="entry name" value="TPR REPEAT-CONTAINING PROTEIN PA4667"/>
    <property type="match status" value="1"/>
</dbReference>
<dbReference type="SMART" id="SM00028">
    <property type="entry name" value="TPR"/>
    <property type="match status" value="4"/>
</dbReference>
<dbReference type="AlphaFoldDB" id="A0A3B1D399"/>
<dbReference type="SUPFAM" id="SSF48452">
    <property type="entry name" value="TPR-like"/>
    <property type="match status" value="1"/>
</dbReference>
<dbReference type="Pfam" id="PF14559">
    <property type="entry name" value="TPR_19"/>
    <property type="match status" value="2"/>
</dbReference>
<accession>A0A3B1D399</accession>
<organism evidence="3">
    <name type="scientific">hydrothermal vent metagenome</name>
    <dbReference type="NCBI Taxonomy" id="652676"/>
    <lineage>
        <taxon>unclassified sequences</taxon>
        <taxon>metagenomes</taxon>
        <taxon>ecological metagenomes</taxon>
    </lineage>
</organism>
<evidence type="ECO:0000256" key="1">
    <source>
        <dbReference type="ARBA" id="ARBA00022737"/>
    </source>
</evidence>
<dbReference type="InterPro" id="IPR011990">
    <property type="entry name" value="TPR-like_helical_dom_sf"/>
</dbReference>
<proteinExistence type="predicted"/>
<dbReference type="PANTHER" id="PTHR45586:SF1">
    <property type="entry name" value="LIPOPOLYSACCHARIDE ASSEMBLY PROTEIN B"/>
    <property type="match status" value="1"/>
</dbReference>
<dbReference type="PROSITE" id="PS51257">
    <property type="entry name" value="PROKAR_LIPOPROTEIN"/>
    <property type="match status" value="1"/>
</dbReference>
<keyword evidence="1" id="KW-0677">Repeat</keyword>
<dbReference type="InterPro" id="IPR051012">
    <property type="entry name" value="CellSynth/LPSAsmb/PSIAsmb"/>
</dbReference>
<feature type="non-terminal residue" evidence="3">
    <location>
        <position position="205"/>
    </location>
</feature>
<sequence>MKKRLLLLLISLTLVSCVTPAATKKPDTGTVAETVKTKEAVIPSTANEESSLNYILGYQAEMEGRWAEALKYYDEASKLAPASPYLKVQIGRILLRTGKVKTATEKIEEVINAYPDYLPALRLLGQLYNGQKKTVDAIRIYEKIAKIDPNDVEAQLLLGVLYASEKKYSESTEVLEKLLKNRPDNLMALYYLGSVYFDMKDMENA</sequence>
<reference evidence="3" key="1">
    <citation type="submission" date="2018-06" db="EMBL/GenBank/DDBJ databases">
        <authorList>
            <person name="Zhirakovskaya E."/>
        </authorList>
    </citation>
    <scope>NUCLEOTIDE SEQUENCE</scope>
</reference>
<dbReference type="Gene3D" id="1.25.40.10">
    <property type="entry name" value="Tetratricopeptide repeat domain"/>
    <property type="match status" value="1"/>
</dbReference>
<dbReference type="PROSITE" id="PS50005">
    <property type="entry name" value="TPR"/>
    <property type="match status" value="3"/>
</dbReference>
<protein>
    <submittedName>
        <fullName evidence="3">Uncharacterized protein</fullName>
    </submittedName>
</protein>
<dbReference type="EMBL" id="UOGI01000072">
    <property type="protein sequence ID" value="VAX30478.1"/>
    <property type="molecule type" value="Genomic_DNA"/>
</dbReference>
<keyword evidence="2" id="KW-0802">TPR repeat</keyword>